<feature type="domain" description="PhoD-like phosphatase" evidence="2">
    <location>
        <begin position="484"/>
        <end position="555"/>
    </location>
</feature>
<dbReference type="OrthoDB" id="9999821at2759"/>
<sequence length="844" mass="93711">MAAHLGDTILHGRDHPDTHASSNRWRHQESGSYAKHASAREGDESNGSRDLADFFNSSRVEPKPTSSGPSSGPKHQPIPVGGTQGTQDGGWTVECGPLLNYRRMENETWFGSVLIVTRGGGAGESPAPELILKIGGGVQAAEPIQKIEKPEKLEGGTNNEHYGIVNGVDYTNFQDPASKSELPQRGAPAHGVLENGASDSISGAGETNIIKGIRLYSDPLHTFWRFDLQVPMQEAELHCEYSIPGLTFSQDTKTDKQSFFVPSKLESMRVMFHSCNGFSVGTDEEAWSGPALWNDVLRVHKKTPFHVMLGGGDQIYNDGIRVHGPLRAWTDIANPKKRRDFPFPEELRKKCDEYYVKNYIRWYGTEPFASANGKIPQLNLWDDHDIIDGFGSYVDEFMQCDVFRGIGGVAQKYYLLFQHHLAPPMSTYTSDAPQSSSAEAGGVDLRQLEDTYVLEEKTIDSSYIIGPKPGPYVAQHSRSIYARLGARIAFFGIDARTERTRKQVNYPETYEVIFSRLRKELGAARSSSSPIHHLIVLLGIPIAYPRLTWLENIFSSPIMGPMKFLNKRFGFGGGFFNHFDGNVDLLDDLDDHYTARTHKKERLFLVHQLQALASEFSVRITILGGDVHLAAVGRFYSNPKLEIPIINDHRYMANVISSAIVNKPPPHAVANLLARRNKLHHLDQDTDETLMKFFDRDPGRVSMTSNSNHVTMPSRNWTMITENHGNSGAVQNHENDRATNGGSRNGTVGDGSIKSIPKAKDGHSWLHEGEFNAGTTHKAADSERHGKDSDGSLDVCIRVEMDQHDKEGKTQGYGMTVPPLEYKGAAESTLRKRDNIPGAINERV</sequence>
<dbReference type="Gene3D" id="3.60.21.70">
    <property type="entry name" value="PhoD-like phosphatase"/>
    <property type="match status" value="1"/>
</dbReference>
<gene>
    <name evidence="3" type="ORF">M430DRAFT_41515</name>
</gene>
<dbReference type="InParanoid" id="A0A2T3B3E5"/>
<dbReference type="GO" id="GO:0016020">
    <property type="term" value="C:membrane"/>
    <property type="evidence" value="ECO:0007669"/>
    <property type="project" value="TreeGrafter"/>
</dbReference>
<dbReference type="InterPro" id="IPR043904">
    <property type="entry name" value="PhoD_2-like"/>
</dbReference>
<feature type="region of interest" description="Disordered" evidence="1">
    <location>
        <begin position="1"/>
        <end position="91"/>
    </location>
</feature>
<dbReference type="RefSeq" id="XP_024721444.1">
    <property type="nucleotide sequence ID" value="XM_024867484.1"/>
</dbReference>
<dbReference type="Proteomes" id="UP000241818">
    <property type="component" value="Unassembled WGS sequence"/>
</dbReference>
<feature type="compositionally biased region" description="Basic and acidic residues" evidence="1">
    <location>
        <begin position="38"/>
        <end position="52"/>
    </location>
</feature>
<dbReference type="GeneID" id="36575565"/>
<reference evidence="3 4" key="1">
    <citation type="journal article" date="2018" name="New Phytol.">
        <title>Comparative genomics and transcriptomics depict ericoid mycorrhizal fungi as versatile saprotrophs and plant mutualists.</title>
        <authorList>
            <person name="Martino E."/>
            <person name="Morin E."/>
            <person name="Grelet G.A."/>
            <person name="Kuo A."/>
            <person name="Kohler A."/>
            <person name="Daghino S."/>
            <person name="Barry K.W."/>
            <person name="Cichocki N."/>
            <person name="Clum A."/>
            <person name="Dockter R.B."/>
            <person name="Hainaut M."/>
            <person name="Kuo R.C."/>
            <person name="LaButti K."/>
            <person name="Lindahl B.D."/>
            <person name="Lindquist E.A."/>
            <person name="Lipzen A."/>
            <person name="Khouja H.R."/>
            <person name="Magnuson J."/>
            <person name="Murat C."/>
            <person name="Ohm R.A."/>
            <person name="Singer S.W."/>
            <person name="Spatafora J.W."/>
            <person name="Wang M."/>
            <person name="Veneault-Fourrey C."/>
            <person name="Henrissat B."/>
            <person name="Grigoriev I.V."/>
            <person name="Martin F.M."/>
            <person name="Perotto S."/>
        </authorList>
    </citation>
    <scope>NUCLEOTIDE SEQUENCE [LARGE SCALE GENOMIC DNA]</scope>
    <source>
        <strain evidence="3 4">ATCC 22711</strain>
    </source>
</reference>
<feature type="region of interest" description="Disordered" evidence="1">
    <location>
        <begin position="721"/>
        <end position="766"/>
    </location>
</feature>
<keyword evidence="4" id="KW-1185">Reference proteome</keyword>
<name>A0A2T3B3E5_AMORE</name>
<protein>
    <recommendedName>
        <fullName evidence="2">PhoD-like phosphatase domain-containing protein</fullName>
    </recommendedName>
</protein>
<dbReference type="FunCoup" id="A0A2T3B3E5">
    <property type="interactions" value="78"/>
</dbReference>
<dbReference type="AlphaFoldDB" id="A0A2T3B3E5"/>
<dbReference type="InterPro" id="IPR038607">
    <property type="entry name" value="PhoD-like_sf"/>
</dbReference>
<dbReference type="EMBL" id="KZ679010">
    <property type="protein sequence ID" value="PSS20174.1"/>
    <property type="molecule type" value="Genomic_DNA"/>
</dbReference>
<dbReference type="PANTHER" id="PTHR46689">
    <property type="entry name" value="MEMBRANE PROTEIN, PUTATIVE-RELATED"/>
    <property type="match status" value="1"/>
</dbReference>
<evidence type="ECO:0000313" key="3">
    <source>
        <dbReference type="EMBL" id="PSS20174.1"/>
    </source>
</evidence>
<feature type="compositionally biased region" description="Low complexity" evidence="1">
    <location>
        <begin position="63"/>
        <end position="74"/>
    </location>
</feature>
<proteinExistence type="predicted"/>
<feature type="domain" description="PhoD-like phosphatase" evidence="2">
    <location>
        <begin position="570"/>
        <end position="724"/>
    </location>
</feature>
<dbReference type="STRING" id="857342.A0A2T3B3E5"/>
<organism evidence="3 4">
    <name type="scientific">Amorphotheca resinae ATCC 22711</name>
    <dbReference type="NCBI Taxonomy" id="857342"/>
    <lineage>
        <taxon>Eukaryota</taxon>
        <taxon>Fungi</taxon>
        <taxon>Dikarya</taxon>
        <taxon>Ascomycota</taxon>
        <taxon>Pezizomycotina</taxon>
        <taxon>Leotiomycetes</taxon>
        <taxon>Helotiales</taxon>
        <taxon>Amorphothecaceae</taxon>
        <taxon>Amorphotheca</taxon>
    </lineage>
</organism>
<feature type="domain" description="PhoD-like phosphatase" evidence="2">
    <location>
        <begin position="258"/>
        <end position="422"/>
    </location>
</feature>
<dbReference type="InterPro" id="IPR018946">
    <property type="entry name" value="PhoD-like_MPP"/>
</dbReference>
<feature type="compositionally biased region" description="Polar residues" evidence="1">
    <location>
        <begin position="721"/>
        <end position="746"/>
    </location>
</feature>
<dbReference type="Pfam" id="PF19050">
    <property type="entry name" value="PhoD_2"/>
    <property type="match status" value="3"/>
</dbReference>
<evidence type="ECO:0000313" key="4">
    <source>
        <dbReference type="Proteomes" id="UP000241818"/>
    </source>
</evidence>
<feature type="region of interest" description="Disordered" evidence="1">
    <location>
        <begin position="176"/>
        <end position="198"/>
    </location>
</feature>
<accession>A0A2T3B3E5</accession>
<evidence type="ECO:0000259" key="2">
    <source>
        <dbReference type="Pfam" id="PF19050"/>
    </source>
</evidence>
<dbReference type="PANTHER" id="PTHR46689:SF3">
    <property type="entry name" value="PHOD-LIKE PHOSPHATASE DOMAIN-CONTAINING PROTEIN"/>
    <property type="match status" value="1"/>
</dbReference>
<dbReference type="CDD" id="cd07389">
    <property type="entry name" value="MPP_PhoD"/>
    <property type="match status" value="1"/>
</dbReference>
<evidence type="ECO:0000256" key="1">
    <source>
        <dbReference type="SAM" id="MobiDB-lite"/>
    </source>
</evidence>